<comment type="caution">
    <text evidence="1">The sequence shown here is derived from an EMBL/GenBank/DDBJ whole genome shotgun (WGS) entry which is preliminary data.</text>
</comment>
<organism evidence="1">
    <name type="scientific">marine sediment metagenome</name>
    <dbReference type="NCBI Taxonomy" id="412755"/>
    <lineage>
        <taxon>unclassified sequences</taxon>
        <taxon>metagenomes</taxon>
        <taxon>ecological metagenomes</taxon>
    </lineage>
</organism>
<dbReference type="AlphaFoldDB" id="A0A0F9KH48"/>
<name>A0A0F9KH48_9ZZZZ</name>
<evidence type="ECO:0000313" key="1">
    <source>
        <dbReference type="EMBL" id="KKM14610.1"/>
    </source>
</evidence>
<gene>
    <name evidence="1" type="ORF">LCGC14_1704430</name>
</gene>
<accession>A0A0F9KH48</accession>
<dbReference type="EMBL" id="LAZR01015107">
    <property type="protein sequence ID" value="KKM14610.1"/>
    <property type="molecule type" value="Genomic_DNA"/>
</dbReference>
<proteinExistence type="predicted"/>
<protein>
    <submittedName>
        <fullName evidence="1">Uncharacterized protein</fullName>
    </submittedName>
</protein>
<sequence length="241" mass="24813">MSLPNTIHAASALAVHKTLYTSESEFKVGQKLEYADGRRFRFALAGELLVLAEILQGVDSTAENNLTPVAANIGDTTLSVTIGNVAVADYFKGGYVYVDTDPAVGETYKVGSHLAYTAASGQIINLAGDETLLQNITTTSRVSLVRNPWSGLISLATTPTAWVAGVAVSAVLSAGWGWVQTGGPAAVMCGTQTAEGASFAASDDTAGTGGTANADSEFIIGSCMVTGPAADRVELVFLTID</sequence>
<reference evidence="1" key="1">
    <citation type="journal article" date="2015" name="Nature">
        <title>Complex archaea that bridge the gap between prokaryotes and eukaryotes.</title>
        <authorList>
            <person name="Spang A."/>
            <person name="Saw J.H."/>
            <person name="Jorgensen S.L."/>
            <person name="Zaremba-Niedzwiedzka K."/>
            <person name="Martijn J."/>
            <person name="Lind A.E."/>
            <person name="van Eijk R."/>
            <person name="Schleper C."/>
            <person name="Guy L."/>
            <person name="Ettema T.J."/>
        </authorList>
    </citation>
    <scope>NUCLEOTIDE SEQUENCE</scope>
</reference>